<dbReference type="Gene3D" id="3.40.50.1820">
    <property type="entry name" value="alpha/beta hydrolase"/>
    <property type="match status" value="1"/>
</dbReference>
<keyword evidence="6" id="KW-0472">Membrane</keyword>
<reference evidence="9" key="2">
    <citation type="submission" date="2023-06" db="EMBL/GenBank/DDBJ databases">
        <authorList>
            <consortium name="Lawrence Berkeley National Laboratory"/>
            <person name="Haridas S."/>
            <person name="Hensen N."/>
            <person name="Bonometti L."/>
            <person name="Westerberg I."/>
            <person name="Brannstrom I.O."/>
            <person name="Guillou S."/>
            <person name="Cros-Aarteil S."/>
            <person name="Calhoun S."/>
            <person name="Kuo A."/>
            <person name="Mondo S."/>
            <person name="Pangilinan J."/>
            <person name="Riley R."/>
            <person name="Labutti K."/>
            <person name="Andreopoulos B."/>
            <person name="Lipzen A."/>
            <person name="Chen C."/>
            <person name="Yanf M."/>
            <person name="Daum C."/>
            <person name="Ng V."/>
            <person name="Clum A."/>
            <person name="Steindorff A."/>
            <person name="Ohm R."/>
            <person name="Martin F."/>
            <person name="Silar P."/>
            <person name="Natvig D."/>
            <person name="Lalanne C."/>
            <person name="Gautier V."/>
            <person name="Ament-Velasquez S.L."/>
            <person name="Kruys A."/>
            <person name="Hutchinson M.I."/>
            <person name="Powell A.J."/>
            <person name="Barry K."/>
            <person name="Miller A.N."/>
            <person name="Grigoriev I.V."/>
            <person name="Debuchy R."/>
            <person name="Gladieux P."/>
            <person name="Thoren M.H."/>
            <person name="Johannesson H."/>
        </authorList>
    </citation>
    <scope>NUCLEOTIDE SEQUENCE</scope>
    <source>
        <strain evidence="9">CBS 955.72</strain>
    </source>
</reference>
<dbReference type="InterPro" id="IPR029058">
    <property type="entry name" value="AB_hydrolase_fold"/>
</dbReference>
<name>A0AAJ0HBA9_9PEZI</name>
<organism evidence="9 10">
    <name type="scientific">Lasiosphaeria hispida</name>
    <dbReference type="NCBI Taxonomy" id="260671"/>
    <lineage>
        <taxon>Eukaryota</taxon>
        <taxon>Fungi</taxon>
        <taxon>Dikarya</taxon>
        <taxon>Ascomycota</taxon>
        <taxon>Pezizomycotina</taxon>
        <taxon>Sordariomycetes</taxon>
        <taxon>Sordariomycetidae</taxon>
        <taxon>Sordariales</taxon>
        <taxon>Lasiosphaeriaceae</taxon>
        <taxon>Lasiosphaeria</taxon>
    </lineage>
</organism>
<dbReference type="EMBL" id="JAUIQD010000006">
    <property type="protein sequence ID" value="KAK3346448.1"/>
    <property type="molecule type" value="Genomic_DNA"/>
</dbReference>
<dbReference type="Proteomes" id="UP001275084">
    <property type="component" value="Unassembled WGS sequence"/>
</dbReference>
<gene>
    <name evidence="9" type="ORF">B0T25DRAFT_592648</name>
</gene>
<dbReference type="GO" id="GO:0005783">
    <property type="term" value="C:endoplasmic reticulum"/>
    <property type="evidence" value="ECO:0007669"/>
    <property type="project" value="UniProtKB-SubCell"/>
</dbReference>
<evidence type="ECO:0000256" key="3">
    <source>
        <dbReference type="ARBA" id="ARBA00004370"/>
    </source>
</evidence>
<evidence type="ECO:0000259" key="8">
    <source>
        <dbReference type="Pfam" id="PF17106"/>
    </source>
</evidence>
<dbReference type="InterPro" id="IPR031353">
    <property type="entry name" value="NACHT_sigma"/>
</dbReference>
<comment type="caution">
    <text evidence="9">The sequence shown here is derived from an EMBL/GenBank/DDBJ whole genome shotgun (WGS) entry which is preliminary data.</text>
</comment>
<reference evidence="9" key="1">
    <citation type="journal article" date="2023" name="Mol. Phylogenet. Evol.">
        <title>Genome-scale phylogeny and comparative genomics of the fungal order Sordariales.</title>
        <authorList>
            <person name="Hensen N."/>
            <person name="Bonometti L."/>
            <person name="Westerberg I."/>
            <person name="Brannstrom I.O."/>
            <person name="Guillou S."/>
            <person name="Cros-Aarteil S."/>
            <person name="Calhoun S."/>
            <person name="Haridas S."/>
            <person name="Kuo A."/>
            <person name="Mondo S."/>
            <person name="Pangilinan J."/>
            <person name="Riley R."/>
            <person name="LaButti K."/>
            <person name="Andreopoulos B."/>
            <person name="Lipzen A."/>
            <person name="Chen C."/>
            <person name="Yan M."/>
            <person name="Daum C."/>
            <person name="Ng V."/>
            <person name="Clum A."/>
            <person name="Steindorff A."/>
            <person name="Ohm R.A."/>
            <person name="Martin F."/>
            <person name="Silar P."/>
            <person name="Natvig D.O."/>
            <person name="Lalanne C."/>
            <person name="Gautier V."/>
            <person name="Ament-Velasquez S.L."/>
            <person name="Kruys A."/>
            <person name="Hutchinson M.I."/>
            <person name="Powell A.J."/>
            <person name="Barry K."/>
            <person name="Miller A.N."/>
            <person name="Grigoriev I.V."/>
            <person name="Debuchy R."/>
            <person name="Gladieux P."/>
            <person name="Hiltunen Thoren M."/>
            <person name="Johannesson H."/>
        </authorList>
    </citation>
    <scope>NUCLEOTIDE SEQUENCE</scope>
    <source>
        <strain evidence="9">CBS 955.72</strain>
    </source>
</reference>
<evidence type="ECO:0000256" key="2">
    <source>
        <dbReference type="ARBA" id="ARBA00004240"/>
    </source>
</evidence>
<evidence type="ECO:0000313" key="9">
    <source>
        <dbReference type="EMBL" id="KAK3346448.1"/>
    </source>
</evidence>
<comment type="subcellular location">
    <subcellularLocation>
        <location evidence="2">Endoplasmic reticulum</location>
    </subcellularLocation>
    <subcellularLocation>
        <location evidence="3">Membrane</location>
    </subcellularLocation>
    <subcellularLocation>
        <location evidence="1">Mitochondrion</location>
    </subcellularLocation>
</comment>
<dbReference type="GO" id="GO:0005739">
    <property type="term" value="C:mitochondrion"/>
    <property type="evidence" value="ECO:0007669"/>
    <property type="project" value="UniProtKB-SubCell"/>
</dbReference>
<accession>A0AAJ0HBA9</accession>
<evidence type="ECO:0000256" key="7">
    <source>
        <dbReference type="SAM" id="MobiDB-lite"/>
    </source>
</evidence>
<proteinExistence type="predicted"/>
<dbReference type="AlphaFoldDB" id="A0AAJ0HBA9"/>
<dbReference type="Pfam" id="PF17106">
    <property type="entry name" value="NACHT_sigma"/>
    <property type="match status" value="1"/>
</dbReference>
<evidence type="ECO:0000256" key="6">
    <source>
        <dbReference type="ARBA" id="ARBA00023136"/>
    </source>
</evidence>
<dbReference type="InterPro" id="IPR052374">
    <property type="entry name" value="SERAC1"/>
</dbReference>
<protein>
    <recommendedName>
        <fullName evidence="8">NACHT-NTPase sigma domain-containing protein</fullName>
    </recommendedName>
</protein>
<evidence type="ECO:0000256" key="4">
    <source>
        <dbReference type="ARBA" id="ARBA00022824"/>
    </source>
</evidence>
<feature type="region of interest" description="Disordered" evidence="7">
    <location>
        <begin position="232"/>
        <end position="262"/>
    </location>
</feature>
<keyword evidence="10" id="KW-1185">Reference proteome</keyword>
<dbReference type="GO" id="GO:0016020">
    <property type="term" value="C:membrane"/>
    <property type="evidence" value="ECO:0007669"/>
    <property type="project" value="UniProtKB-SubCell"/>
</dbReference>
<evidence type="ECO:0000313" key="10">
    <source>
        <dbReference type="Proteomes" id="UP001275084"/>
    </source>
</evidence>
<evidence type="ECO:0000256" key="1">
    <source>
        <dbReference type="ARBA" id="ARBA00004173"/>
    </source>
</evidence>
<sequence length="277" mass="30536">MHDCPNAAVNICFIHSLTGNRGSTWTANKQSTPWPKTLLPPKLARVRILIYGYGVYIVRKSGASSNDHATNLLNDLTTNRASCDALPRPLIFVTHSLGGPVCKEVILLLRHNLESHLLGIFDRTNAIIFLGTPHKGAWMADWAKIPASAFGLAKLPTNSGRRLEVTCFFEELPMPIVGKLVSKESATLEGYSSFRIRPNHRDMVRWESQLRDRASSQPTQLEEAIEKPASLSFHNRGTGSQFNSLRGAQSNNTGNGNQIFGSFSGPVQFSQLSTPRI</sequence>
<keyword evidence="4" id="KW-0256">Endoplasmic reticulum</keyword>
<dbReference type="PANTHER" id="PTHR48182:SF2">
    <property type="entry name" value="PROTEIN SERAC1"/>
    <property type="match status" value="1"/>
</dbReference>
<dbReference type="SUPFAM" id="SSF53474">
    <property type="entry name" value="alpha/beta-Hydrolases"/>
    <property type="match status" value="1"/>
</dbReference>
<dbReference type="PANTHER" id="PTHR48182">
    <property type="entry name" value="PROTEIN SERAC1"/>
    <property type="match status" value="1"/>
</dbReference>
<feature type="domain" description="NACHT-NTPase sigma" evidence="8">
    <location>
        <begin position="232"/>
        <end position="270"/>
    </location>
</feature>
<keyword evidence="5" id="KW-0496">Mitochondrion</keyword>
<evidence type="ECO:0000256" key="5">
    <source>
        <dbReference type="ARBA" id="ARBA00023128"/>
    </source>
</evidence>